<dbReference type="EMBL" id="JAHRIP010013288">
    <property type="protein sequence ID" value="MEQ2285398.1"/>
    <property type="molecule type" value="Genomic_DNA"/>
</dbReference>
<gene>
    <name evidence="1" type="ORF">AMECASPLE_031359</name>
</gene>
<accession>A0ABV0XV67</accession>
<protein>
    <submittedName>
        <fullName evidence="1">Uncharacterized protein</fullName>
    </submittedName>
</protein>
<evidence type="ECO:0000313" key="2">
    <source>
        <dbReference type="Proteomes" id="UP001469553"/>
    </source>
</evidence>
<organism evidence="1 2">
    <name type="scientific">Ameca splendens</name>
    <dbReference type="NCBI Taxonomy" id="208324"/>
    <lineage>
        <taxon>Eukaryota</taxon>
        <taxon>Metazoa</taxon>
        <taxon>Chordata</taxon>
        <taxon>Craniata</taxon>
        <taxon>Vertebrata</taxon>
        <taxon>Euteleostomi</taxon>
        <taxon>Actinopterygii</taxon>
        <taxon>Neopterygii</taxon>
        <taxon>Teleostei</taxon>
        <taxon>Neoteleostei</taxon>
        <taxon>Acanthomorphata</taxon>
        <taxon>Ovalentaria</taxon>
        <taxon>Atherinomorphae</taxon>
        <taxon>Cyprinodontiformes</taxon>
        <taxon>Goodeidae</taxon>
        <taxon>Ameca</taxon>
    </lineage>
</organism>
<evidence type="ECO:0000313" key="1">
    <source>
        <dbReference type="EMBL" id="MEQ2285398.1"/>
    </source>
</evidence>
<keyword evidence="2" id="KW-1185">Reference proteome</keyword>
<name>A0ABV0XV67_9TELE</name>
<proteinExistence type="predicted"/>
<reference evidence="1 2" key="1">
    <citation type="submission" date="2021-06" db="EMBL/GenBank/DDBJ databases">
        <authorList>
            <person name="Palmer J.M."/>
        </authorList>
    </citation>
    <scope>NUCLEOTIDE SEQUENCE [LARGE SCALE GENOMIC DNA]</scope>
    <source>
        <strain evidence="1 2">AS_MEX2019</strain>
        <tissue evidence="1">Muscle</tissue>
    </source>
</reference>
<comment type="caution">
    <text evidence="1">The sequence shown here is derived from an EMBL/GenBank/DDBJ whole genome shotgun (WGS) entry which is preliminary data.</text>
</comment>
<sequence>MQLFSEGLRGLVENIREQTTSYGHRRMVRVKVLVNVKAELGYKTISQTLNPSQALFNLSSEDTRTWYLQMIYTQNVRLCKECFNERRSQEVHFNSGGAAEIHSSGGKSVDRTTASSVLHKSALY</sequence>
<dbReference type="Proteomes" id="UP001469553">
    <property type="component" value="Unassembled WGS sequence"/>
</dbReference>